<dbReference type="InParanoid" id="G3JDN6"/>
<evidence type="ECO:0000313" key="2">
    <source>
        <dbReference type="EMBL" id="EGX92711.1"/>
    </source>
</evidence>
<proteinExistence type="predicted"/>
<keyword evidence="3" id="KW-1185">Reference proteome</keyword>
<evidence type="ECO:0000256" key="1">
    <source>
        <dbReference type="SAM" id="MobiDB-lite"/>
    </source>
</evidence>
<name>G3JDN6_CORMM</name>
<dbReference type="RefSeq" id="XP_006669295.1">
    <property type="nucleotide sequence ID" value="XM_006669232.1"/>
</dbReference>
<dbReference type="EMBL" id="JH126401">
    <property type="protein sequence ID" value="EGX92711.1"/>
    <property type="molecule type" value="Genomic_DNA"/>
</dbReference>
<dbReference type="HOGENOM" id="CLU_2812256_0_0_1"/>
<reference evidence="2 3" key="1">
    <citation type="journal article" date="2011" name="Genome Biol.">
        <title>Genome sequence of the insect pathogenic fungus Cordyceps militaris, a valued traditional Chinese medicine.</title>
        <authorList>
            <person name="Zheng P."/>
            <person name="Xia Y."/>
            <person name="Xiao G."/>
            <person name="Xiong C."/>
            <person name="Hu X."/>
            <person name="Zhang S."/>
            <person name="Zheng H."/>
            <person name="Huang Y."/>
            <person name="Zhou Y."/>
            <person name="Wang S."/>
            <person name="Zhao G.P."/>
            <person name="Liu X."/>
            <person name="St Leger R.J."/>
            <person name="Wang C."/>
        </authorList>
    </citation>
    <scope>NUCLEOTIDE SEQUENCE [LARGE SCALE GENOMIC DNA]</scope>
    <source>
        <strain evidence="2 3">CM01</strain>
    </source>
</reference>
<sequence>MYNWTRCQDAQVRHKARTRRLVPEKPPVPSRTHMARPSWHFHNAESRPLPWLGGVNPSSTSCLTLLD</sequence>
<evidence type="ECO:0000313" key="3">
    <source>
        <dbReference type="Proteomes" id="UP000001610"/>
    </source>
</evidence>
<dbReference type="AlphaFoldDB" id="G3JDN6"/>
<gene>
    <name evidence="2" type="ORF">CCM_04084</name>
</gene>
<dbReference type="KEGG" id="cmt:CCM_04084"/>
<organism evidence="2 3">
    <name type="scientific">Cordyceps militaris (strain CM01)</name>
    <name type="common">Caterpillar fungus</name>
    <dbReference type="NCBI Taxonomy" id="983644"/>
    <lineage>
        <taxon>Eukaryota</taxon>
        <taxon>Fungi</taxon>
        <taxon>Dikarya</taxon>
        <taxon>Ascomycota</taxon>
        <taxon>Pezizomycotina</taxon>
        <taxon>Sordariomycetes</taxon>
        <taxon>Hypocreomycetidae</taxon>
        <taxon>Hypocreales</taxon>
        <taxon>Cordycipitaceae</taxon>
        <taxon>Cordyceps</taxon>
    </lineage>
</organism>
<dbReference type="VEuPathDB" id="FungiDB:CCM_04084"/>
<feature type="region of interest" description="Disordered" evidence="1">
    <location>
        <begin position="15"/>
        <end position="37"/>
    </location>
</feature>
<protein>
    <submittedName>
        <fullName evidence="2">Uncharacterized protein</fullName>
    </submittedName>
</protein>
<dbReference type="GeneID" id="18166107"/>
<accession>G3JDN6</accession>
<dbReference type="Proteomes" id="UP000001610">
    <property type="component" value="Unassembled WGS sequence"/>
</dbReference>